<dbReference type="InterPro" id="IPR006140">
    <property type="entry name" value="D-isomer_DH_NAD-bd"/>
</dbReference>
<evidence type="ECO:0000256" key="3">
    <source>
        <dbReference type="ARBA" id="ARBA00023027"/>
    </source>
</evidence>
<dbReference type="PROSITE" id="PS00671">
    <property type="entry name" value="D_2_HYDROXYACID_DH_3"/>
    <property type="match status" value="1"/>
</dbReference>
<evidence type="ECO:0000256" key="4">
    <source>
        <dbReference type="RuleBase" id="RU003719"/>
    </source>
</evidence>
<dbReference type="SUPFAM" id="SSF52283">
    <property type="entry name" value="Formate/glycerate dehydrogenase catalytic domain-like"/>
    <property type="match status" value="1"/>
</dbReference>
<evidence type="ECO:0000313" key="8">
    <source>
        <dbReference type="Proteomes" id="UP000658131"/>
    </source>
</evidence>
<sequence>MKLVFLEPLGVPGDKLMAMAREKLGDRVEIIAYDNRAEDAPTLIERSRDADLVVLSNFAYREEVISQCPNLKMICVAFTGVDHVDVEYCRKRGITVCNCAGYSTVAVADLVFGLVIALGRRIIACDKVVREGGTKNGLVGWELEGRTFGVIGTGAIGLRVARIAAAFGCRVLAYSRTKKQVEGVEYVDLDTLLRESDIVSLHVPQTPATIGMIGQRELSLMRPTAVLINTARGPVVDSKALAAALRSGEIAGAGVDVFETEPPIAADHPLFSAPNVVATPHVAFATAESMVKRAVIVMENIDCYLNGTPRNVIC</sequence>
<keyword evidence="8" id="KW-1185">Reference proteome</keyword>
<proteinExistence type="inferred from homology"/>
<dbReference type="CDD" id="cd12161">
    <property type="entry name" value="GDH_like_1"/>
    <property type="match status" value="1"/>
</dbReference>
<dbReference type="InterPro" id="IPR006139">
    <property type="entry name" value="D-isomer_2_OHA_DH_cat_dom"/>
</dbReference>
<dbReference type="InterPro" id="IPR029753">
    <property type="entry name" value="D-isomer_DH_CS"/>
</dbReference>
<gene>
    <name evidence="7" type="ORF">H8717_09420</name>
</gene>
<dbReference type="PANTHER" id="PTHR43761:SF1">
    <property type="entry name" value="D-ISOMER SPECIFIC 2-HYDROXYACID DEHYDROGENASE CATALYTIC DOMAIN-CONTAINING PROTEIN-RELATED"/>
    <property type="match status" value="1"/>
</dbReference>
<name>A0ABR7NJN8_9FIRM</name>
<dbReference type="Proteomes" id="UP000658131">
    <property type="component" value="Unassembled WGS sequence"/>
</dbReference>
<reference evidence="7 8" key="1">
    <citation type="submission" date="2020-08" db="EMBL/GenBank/DDBJ databases">
        <title>Genome public.</title>
        <authorList>
            <person name="Liu C."/>
            <person name="Sun Q."/>
        </authorList>
    </citation>
    <scope>NUCLEOTIDE SEQUENCE [LARGE SCALE GENOMIC DNA]</scope>
    <source>
        <strain evidence="7 8">BX1</strain>
    </source>
</reference>
<dbReference type="Pfam" id="PF00389">
    <property type="entry name" value="2-Hacid_dh"/>
    <property type="match status" value="1"/>
</dbReference>
<dbReference type="Pfam" id="PF02826">
    <property type="entry name" value="2-Hacid_dh_C"/>
    <property type="match status" value="1"/>
</dbReference>
<dbReference type="EMBL" id="JACRTB010000013">
    <property type="protein sequence ID" value="MBC8576620.1"/>
    <property type="molecule type" value="Genomic_DNA"/>
</dbReference>
<evidence type="ECO:0000256" key="2">
    <source>
        <dbReference type="ARBA" id="ARBA00023002"/>
    </source>
</evidence>
<evidence type="ECO:0000313" key="7">
    <source>
        <dbReference type="EMBL" id="MBC8576620.1"/>
    </source>
</evidence>
<comment type="similarity">
    <text evidence="1 4">Belongs to the D-isomer specific 2-hydroxyacid dehydrogenase family.</text>
</comment>
<accession>A0ABR7NJN8</accession>
<evidence type="ECO:0000259" key="5">
    <source>
        <dbReference type="Pfam" id="PF00389"/>
    </source>
</evidence>
<protein>
    <submittedName>
        <fullName evidence="7">Hydroxyacid dehydrogenase</fullName>
    </submittedName>
</protein>
<dbReference type="PANTHER" id="PTHR43761">
    <property type="entry name" value="D-ISOMER SPECIFIC 2-HYDROXYACID DEHYDROGENASE FAMILY PROTEIN (AFU_ORTHOLOGUE AFUA_1G13630)"/>
    <property type="match status" value="1"/>
</dbReference>
<comment type="caution">
    <text evidence="7">The sequence shown here is derived from an EMBL/GenBank/DDBJ whole genome shotgun (WGS) entry which is preliminary data.</text>
</comment>
<organism evidence="7 8">
    <name type="scientific">Yanshouia hominis</name>
    <dbReference type="NCBI Taxonomy" id="2763673"/>
    <lineage>
        <taxon>Bacteria</taxon>
        <taxon>Bacillati</taxon>
        <taxon>Bacillota</taxon>
        <taxon>Clostridia</taxon>
        <taxon>Eubacteriales</taxon>
        <taxon>Oscillospiraceae</taxon>
        <taxon>Yanshouia</taxon>
    </lineage>
</organism>
<evidence type="ECO:0000259" key="6">
    <source>
        <dbReference type="Pfam" id="PF02826"/>
    </source>
</evidence>
<dbReference type="InterPro" id="IPR036291">
    <property type="entry name" value="NAD(P)-bd_dom_sf"/>
</dbReference>
<dbReference type="Gene3D" id="3.40.50.720">
    <property type="entry name" value="NAD(P)-binding Rossmann-like Domain"/>
    <property type="match status" value="2"/>
</dbReference>
<dbReference type="InterPro" id="IPR050418">
    <property type="entry name" value="D-iso_2-hydroxyacid_DH_PdxB"/>
</dbReference>
<keyword evidence="3" id="KW-0520">NAD</keyword>
<keyword evidence="2 4" id="KW-0560">Oxidoreductase</keyword>
<feature type="domain" description="D-isomer specific 2-hydroxyacid dehydrogenase NAD-binding" evidence="6">
    <location>
        <begin position="112"/>
        <end position="283"/>
    </location>
</feature>
<feature type="domain" description="D-isomer specific 2-hydroxyacid dehydrogenase catalytic" evidence="5">
    <location>
        <begin position="17"/>
        <end position="312"/>
    </location>
</feature>
<dbReference type="RefSeq" id="WP_262400127.1">
    <property type="nucleotide sequence ID" value="NZ_JACRTB010000013.1"/>
</dbReference>
<dbReference type="PROSITE" id="PS00670">
    <property type="entry name" value="D_2_HYDROXYACID_DH_2"/>
    <property type="match status" value="1"/>
</dbReference>
<evidence type="ECO:0000256" key="1">
    <source>
        <dbReference type="ARBA" id="ARBA00005854"/>
    </source>
</evidence>
<dbReference type="SUPFAM" id="SSF51735">
    <property type="entry name" value="NAD(P)-binding Rossmann-fold domains"/>
    <property type="match status" value="1"/>
</dbReference>